<sequence>MASISPSSSPRWDNRNTGFVSPSQLQLLKQQEEQQRQHQQQLFQHHRSSTAKFPEQREQPTPARAEQGQPTMFRTTSRQDIAPAPPVAHTHSRTTSAFSFFKTKANHNHTPSTPSLPHATGEHGELRSGQGPHPSPSASSKGPMPPGPPPNPSSEQPSAPGLATNNQGTPASKPPAGAPSPEGLPPLHPEIRSIVQLTVAQTQKVYFSGPLVRRVERQPDGQRSTKDGGWREVWAQLGGTTLSVWDMKEIEEASKQGRQVPPSYVNVTDAFIEVLGSVTTPASPTSPSQKYTNILTLNNAGSNLLLFACPSTQALLSWAAAMRLSAWEKSRLEEIYSAHLIRITLNDGRDTPTPLNHGRMEGWVRIRVAGQTDWKRLWMVVTAGVGSPTPHEPASSEAPTVLRKKRISSLFGRDQSPPRASSPRIPALQLFASNKPKDKKKPVLSICKVTQAFAVYPERPELISRSTLMKIEGTLGEELSGAMQSREGWLLVMPELEGNNTRASEMLKWLTGIHDAFELYGRPRMYNWDPRDPRSMMFAYPIGPNKDMLFLDRELAETLDPTDARTSTTRAQLQRILWERMGGSPEQSQSPIGKHAPTLPPLPEMSLRADVNISEQLQASGSRPLQLPPLQFETSRVEQDLPEIPLQLPRTLTPITEKSDPRHSRPGSNEGAIAQSMHSPPTNGSPEQDASTRSKEEVVKPTSFFGDVMTTSPVTSSPPPIADFRSDRRSEDSFAMGTLSRPDSKLSHFPVRQPTSPTSHQRTLDSTSSYTQNTDRDRQSPALASPHPFSITPPPPILAAAKPSSRPASPRPSIPTSHQSQYDSTRAASPNFSILSSPHSVAEPQSPIAVRRHSRLSLMQEPPPTPSALGHGRNDSGSSSLAIQPHPPAPTSKLATQPAAALSSPPPPQVSSPATVHPSEVQAPAPPSKDESSPQLLHEAGALYYMRLQQGEASGPRRQPPPPPDDNDESTSSDESASLYSPTPAGTTQTNNGWATTPPRFASPPATSPNAGTTSSYFPPQTFTQGSTPKSSGQSSGKPGVARPAVSPGSGVSNRGSRRPTGARAVPVSKTAHRELAPATTQQNLPPPPAHVDEEDGDDNMSDDEQNSEERGPRFLPPRLAKAEAEAAHDDQHGAADMLAALSFLERAEPPSPPPVQSPTLRQAKSPPPVPQLVEPRTTSPTPSVQGSLRSSFAPSRKAEERKAKSQAQQAAYEAAVHKPGRANGRQKKMRDAGAWGESSDEEEEEDEEEDEEDADSDAEPPRRDGGRMDQRSLASPGRSGGRAVSPGGPVRDGSPASQYRPPRDLPPVPMGQGYLGMGPGPGPSALTGSDDNLAPQPRRFVSDQFSEAGRRSMYPDSQRRQPSPQPQARGQPEYLQPGAARHNMWSQVLERDPAALPESNSRDTFVQLEPASQTMTKAFAPHGLLSAGLQDKQDRSAKRQEELARETGASLINVPHKPPPPQTGLLGAVTAHERERKREGGLGATLTERERERRLAEERQRKLDEFQRMQLDQMQQTGSMYGGMGMPQFTGYNPMMGNPMMMGMNPMMNGGWGGYPGMMNPQHMFAAQQAAQAYQQAMAAFSTAGSQVGGDPGNVPQMNPMMTGAMSFDPRMSMMGMPMLSPSMTGMGAMNPAMGMGGMGGMGGGVSPMGTPMGMGQMGMGGMGMNPQMTGGSAFDARYSPGNDGGLRAPSDAAGSRPYSQNSSAHGQGSPAGGPRPLDGGDDTKKPSAGIR</sequence>
<feature type="compositionally biased region" description="Low complexity" evidence="1">
    <location>
        <begin position="1361"/>
        <end position="1373"/>
    </location>
</feature>
<feature type="region of interest" description="Disordered" evidence="1">
    <location>
        <begin position="858"/>
        <end position="1401"/>
    </location>
</feature>
<proteinExistence type="predicted"/>
<feature type="domain" description="PH" evidence="2">
    <location>
        <begin position="204"/>
        <end position="327"/>
    </location>
</feature>
<feature type="compositionally biased region" description="Polar residues" evidence="1">
    <location>
        <begin position="1"/>
        <end position="23"/>
    </location>
</feature>
<feature type="region of interest" description="Disordered" evidence="1">
    <location>
        <begin position="1"/>
        <end position="188"/>
    </location>
</feature>
<dbReference type="InterPro" id="IPR001849">
    <property type="entry name" value="PH_domain"/>
</dbReference>
<feature type="compositionally biased region" description="Basic and acidic residues" evidence="1">
    <location>
        <begin position="1121"/>
        <end position="1134"/>
    </location>
</feature>
<dbReference type="EMBL" id="KN840493">
    <property type="protein sequence ID" value="KIP07619.1"/>
    <property type="molecule type" value="Genomic_DNA"/>
</dbReference>
<feature type="region of interest" description="Disordered" evidence="1">
    <location>
        <begin position="640"/>
        <end position="846"/>
    </location>
</feature>
<feature type="region of interest" description="Disordered" evidence="1">
    <location>
        <begin position="581"/>
        <end position="604"/>
    </location>
</feature>
<protein>
    <recommendedName>
        <fullName evidence="2">PH domain-containing protein</fullName>
    </recommendedName>
</protein>
<evidence type="ECO:0000313" key="4">
    <source>
        <dbReference type="Proteomes" id="UP000053257"/>
    </source>
</evidence>
<evidence type="ECO:0000256" key="1">
    <source>
        <dbReference type="SAM" id="MobiDB-lite"/>
    </source>
</evidence>
<dbReference type="Pfam" id="PF25381">
    <property type="entry name" value="PH_26"/>
    <property type="match status" value="1"/>
</dbReference>
<dbReference type="SUPFAM" id="SSF50729">
    <property type="entry name" value="PH domain-like"/>
    <property type="match status" value="1"/>
</dbReference>
<dbReference type="InterPro" id="IPR058155">
    <property type="entry name" value="Skg3/CAF120-like_PH"/>
</dbReference>
<reference evidence="3 4" key="1">
    <citation type="journal article" date="2014" name="PLoS Genet.">
        <title>Analysis of the Phlebiopsis gigantea genome, transcriptome and secretome provides insight into its pioneer colonization strategies of wood.</title>
        <authorList>
            <person name="Hori C."/>
            <person name="Ishida T."/>
            <person name="Igarashi K."/>
            <person name="Samejima M."/>
            <person name="Suzuki H."/>
            <person name="Master E."/>
            <person name="Ferreira P."/>
            <person name="Ruiz-Duenas F.J."/>
            <person name="Held B."/>
            <person name="Canessa P."/>
            <person name="Larrondo L.F."/>
            <person name="Schmoll M."/>
            <person name="Druzhinina I.S."/>
            <person name="Kubicek C.P."/>
            <person name="Gaskell J.A."/>
            <person name="Kersten P."/>
            <person name="St John F."/>
            <person name="Glasner J."/>
            <person name="Sabat G."/>
            <person name="Splinter BonDurant S."/>
            <person name="Syed K."/>
            <person name="Yadav J."/>
            <person name="Mgbeahuruike A.C."/>
            <person name="Kovalchuk A."/>
            <person name="Asiegbu F.O."/>
            <person name="Lackner G."/>
            <person name="Hoffmeister D."/>
            <person name="Rencoret J."/>
            <person name="Gutierrez A."/>
            <person name="Sun H."/>
            <person name="Lindquist E."/>
            <person name="Barry K."/>
            <person name="Riley R."/>
            <person name="Grigoriev I.V."/>
            <person name="Henrissat B."/>
            <person name="Kues U."/>
            <person name="Berka R.M."/>
            <person name="Martinez A.T."/>
            <person name="Covert S.F."/>
            <person name="Blanchette R.A."/>
            <person name="Cullen D."/>
        </authorList>
    </citation>
    <scope>NUCLEOTIDE SEQUENCE [LARGE SCALE GENOMIC DNA]</scope>
    <source>
        <strain evidence="3 4">11061_1 CR5-6</strain>
    </source>
</reference>
<feature type="compositionally biased region" description="Basic and acidic residues" evidence="1">
    <location>
        <begin position="1260"/>
        <end position="1271"/>
    </location>
</feature>
<feature type="compositionally biased region" description="Low complexity" evidence="1">
    <location>
        <begin position="1024"/>
        <end position="1040"/>
    </location>
</feature>
<feature type="compositionally biased region" description="Polar residues" evidence="1">
    <location>
        <begin position="753"/>
        <end position="773"/>
    </location>
</feature>
<feature type="compositionally biased region" description="Acidic residues" evidence="1">
    <location>
        <begin position="1093"/>
        <end position="1107"/>
    </location>
</feature>
<feature type="compositionally biased region" description="Polar residues" evidence="1">
    <location>
        <begin position="1008"/>
        <end position="1023"/>
    </location>
</feature>
<gene>
    <name evidence="3" type="ORF">PHLGIDRAFT_117914</name>
</gene>
<dbReference type="STRING" id="745531.A0A0C3NR09"/>
<feature type="compositionally biased region" description="Acidic residues" evidence="1">
    <location>
        <begin position="1239"/>
        <end position="1259"/>
    </location>
</feature>
<dbReference type="Proteomes" id="UP000053257">
    <property type="component" value="Unassembled WGS sequence"/>
</dbReference>
<feature type="compositionally biased region" description="Polar residues" evidence="1">
    <location>
        <begin position="68"/>
        <end position="79"/>
    </location>
</feature>
<feature type="compositionally biased region" description="Basic and acidic residues" evidence="1">
    <location>
        <begin position="690"/>
        <end position="699"/>
    </location>
</feature>
<feature type="compositionally biased region" description="Polar residues" evidence="1">
    <location>
        <begin position="1699"/>
        <end position="1708"/>
    </location>
</feature>
<dbReference type="Gene3D" id="2.30.29.30">
    <property type="entry name" value="Pleckstrin-homology domain (PH domain)/Phosphotyrosine-binding domain (PTB)"/>
    <property type="match status" value="1"/>
</dbReference>
<feature type="compositionally biased region" description="Polar residues" evidence="1">
    <location>
        <begin position="676"/>
        <end position="689"/>
    </location>
</feature>
<feature type="compositionally biased region" description="Polar residues" evidence="1">
    <location>
        <begin position="814"/>
        <end position="839"/>
    </location>
</feature>
<dbReference type="HOGENOM" id="CLU_002684_0_0_1"/>
<dbReference type="OrthoDB" id="5563754at2759"/>
<feature type="region of interest" description="Disordered" evidence="1">
    <location>
        <begin position="1663"/>
        <end position="1733"/>
    </location>
</feature>
<feature type="compositionally biased region" description="Pro residues" evidence="1">
    <location>
        <begin position="143"/>
        <end position="152"/>
    </location>
</feature>
<feature type="compositionally biased region" description="Polar residues" evidence="1">
    <location>
        <begin position="1177"/>
        <end position="1194"/>
    </location>
</feature>
<evidence type="ECO:0000313" key="3">
    <source>
        <dbReference type="EMBL" id="KIP07619.1"/>
    </source>
</evidence>
<keyword evidence="4" id="KW-1185">Reference proteome</keyword>
<feature type="compositionally biased region" description="Polar residues" evidence="1">
    <location>
        <begin position="979"/>
        <end position="995"/>
    </location>
</feature>
<feature type="compositionally biased region" description="Basic residues" evidence="1">
    <location>
        <begin position="1219"/>
        <end position="1229"/>
    </location>
</feature>
<accession>A0A0C3NR09</accession>
<feature type="compositionally biased region" description="Low complexity" evidence="1">
    <location>
        <begin position="894"/>
        <end position="903"/>
    </location>
</feature>
<dbReference type="SMART" id="SM00233">
    <property type="entry name" value="PH"/>
    <property type="match status" value="1"/>
</dbReference>
<organism evidence="3 4">
    <name type="scientific">Phlebiopsis gigantea (strain 11061_1 CR5-6)</name>
    <name type="common">White-rot fungus</name>
    <name type="synonym">Peniophora gigantea</name>
    <dbReference type="NCBI Taxonomy" id="745531"/>
    <lineage>
        <taxon>Eukaryota</taxon>
        <taxon>Fungi</taxon>
        <taxon>Dikarya</taxon>
        <taxon>Basidiomycota</taxon>
        <taxon>Agaricomycotina</taxon>
        <taxon>Agaricomycetes</taxon>
        <taxon>Polyporales</taxon>
        <taxon>Phanerochaetaceae</taxon>
        <taxon>Phlebiopsis</taxon>
    </lineage>
</organism>
<dbReference type="InterPro" id="IPR011993">
    <property type="entry name" value="PH-like_dom_sf"/>
</dbReference>
<feature type="compositionally biased region" description="Low complexity" evidence="1">
    <location>
        <begin position="799"/>
        <end position="808"/>
    </location>
</feature>
<feature type="compositionally biased region" description="Basic and acidic residues" evidence="1">
    <location>
        <begin position="1472"/>
        <end position="1481"/>
    </location>
</feature>
<name>A0A0C3NR09_PHLG1</name>
<dbReference type="PROSITE" id="PS50003">
    <property type="entry name" value="PH_DOMAIN"/>
    <property type="match status" value="1"/>
</dbReference>
<evidence type="ECO:0000259" key="2">
    <source>
        <dbReference type="PROSITE" id="PS50003"/>
    </source>
</evidence>
<feature type="compositionally biased region" description="Pro residues" evidence="1">
    <location>
        <begin position="172"/>
        <end position="188"/>
    </location>
</feature>
<feature type="region of interest" description="Disordered" evidence="1">
    <location>
        <begin position="1472"/>
        <end position="1493"/>
    </location>
</feature>